<name>A0A0Q9YI63_9GAMM</name>
<dbReference type="EMBL" id="LKHV02000001">
    <property type="protein sequence ID" value="MCS5708775.1"/>
    <property type="molecule type" value="Genomic_DNA"/>
</dbReference>
<dbReference type="Proteomes" id="UP000051494">
    <property type="component" value="Unassembled WGS sequence"/>
</dbReference>
<comment type="caution">
    <text evidence="1">The sequence shown here is derived from an EMBL/GenBank/DDBJ whole genome shotgun (WGS) entry which is preliminary data.</text>
</comment>
<dbReference type="EMBL" id="LKHV01000017">
    <property type="protein sequence ID" value="KRG17410.1"/>
    <property type="molecule type" value="Genomic_DNA"/>
</dbReference>
<organism evidence="1">
    <name type="scientific">Candidatus Berkiella cookevillensis</name>
    <dbReference type="NCBI Taxonomy" id="437022"/>
    <lineage>
        <taxon>Bacteria</taxon>
        <taxon>Pseudomonadati</taxon>
        <taxon>Pseudomonadota</taxon>
        <taxon>Gammaproteobacteria</taxon>
        <taxon>Candidatus Berkiellales</taxon>
        <taxon>Candidatus Berkiellaceae</taxon>
        <taxon>Candidatus Berkiella</taxon>
    </lineage>
</organism>
<evidence type="ECO:0000313" key="1">
    <source>
        <dbReference type="EMBL" id="KRG17410.1"/>
    </source>
</evidence>
<reference evidence="2" key="3">
    <citation type="submission" date="2021-06" db="EMBL/GenBank/DDBJ databases">
        <title>Genomic Description and Analysis of Intracellular Bacteria, Candidatus Berkiella cookevillensis and Candidatus Berkiella aquae.</title>
        <authorList>
            <person name="Kidane D.T."/>
            <person name="Mehari Y.T."/>
            <person name="Rice F.C."/>
            <person name="Arivett B.A."/>
            <person name="Farone A.L."/>
            <person name="Berk S.G."/>
            <person name="Farone M.B."/>
        </authorList>
    </citation>
    <scope>NUCLEOTIDE SEQUENCE</scope>
    <source>
        <strain evidence="2">CC99</strain>
    </source>
</reference>
<keyword evidence="3" id="KW-1185">Reference proteome</keyword>
<evidence type="ECO:0000313" key="3">
    <source>
        <dbReference type="Proteomes" id="UP000051494"/>
    </source>
</evidence>
<dbReference type="RefSeq" id="WP_057625468.1">
    <property type="nucleotide sequence ID" value="NZ_LKHV02000001.1"/>
</dbReference>
<reference evidence="1" key="1">
    <citation type="submission" date="2015-09" db="EMBL/GenBank/DDBJ databases">
        <title>Draft Genome Sequences of Two Novel Amoeba-resistant Intranuclear Bacteria, Candidatus Berkiella cookevillensis and Candidatus Berkiella aquae.</title>
        <authorList>
            <person name="Mehari Y.T."/>
            <person name="Arivett B.A."/>
            <person name="Farone A.L."/>
            <person name="Gunderson J.H."/>
            <person name="Farone M.B."/>
        </authorList>
    </citation>
    <scope>NUCLEOTIDE SEQUENCE [LARGE SCALE GENOMIC DNA]</scope>
    <source>
        <strain evidence="1">CC99</strain>
    </source>
</reference>
<dbReference type="AlphaFoldDB" id="A0A0Q9YI63"/>
<proteinExistence type="predicted"/>
<gene>
    <name evidence="2" type="ORF">CC99x_007640</name>
    <name evidence="1" type="ORF">CC99x_02378</name>
</gene>
<evidence type="ECO:0000313" key="2">
    <source>
        <dbReference type="EMBL" id="MCS5708775.1"/>
    </source>
</evidence>
<protein>
    <submittedName>
        <fullName evidence="1">Uncharacterized protein</fullName>
    </submittedName>
</protein>
<accession>A0A0Q9YI63</accession>
<reference evidence="2" key="2">
    <citation type="journal article" date="2016" name="Genome Announc.">
        <title>Draft Genome Sequences of Two Novel Amoeba-Resistant Intranuclear Bacteria, 'Candidatus Berkiella cookevillensis' and 'Candidatus Berkiella aquae'.</title>
        <authorList>
            <person name="Mehari Y.T."/>
            <person name="Arivett B.A."/>
            <person name="Farone A.L."/>
            <person name="Gunderson J.H."/>
            <person name="Farone M.B."/>
        </authorList>
    </citation>
    <scope>NUCLEOTIDE SEQUENCE</scope>
    <source>
        <strain evidence="2">CC99</strain>
    </source>
</reference>
<sequence>MTAPTPEEIEAVGDALITLTHTEYSEEQLDEMNHFLKSYTEDYAKESITTLFEKEDKCLEALETLHIFVEKYHSHGEIYHELKMEMDEVAFYINEEPGSIFL</sequence>